<name>A0A345ZCW6_9BACT</name>
<protein>
    <submittedName>
        <fullName evidence="1">Uncharacterized protein</fullName>
    </submittedName>
</protein>
<dbReference type="EMBL" id="CP025544">
    <property type="protein sequence ID" value="AXK61133.1"/>
    <property type="molecule type" value="Genomic_DNA"/>
</dbReference>
<accession>A0A345ZCW6</accession>
<sequence length="108" mass="12407">MVTTPLQIEQFNRATIAEFCNFLILDIEKIAAFVTNKSQDQYVKLLYVDKIQSLISATNLFAAQLEENLACSLDDLYQQSKQGHGLFDLICNFQMIVNQHIEIMGYRL</sequence>
<gene>
    <name evidence="1" type="ORF">C0J27_05380</name>
</gene>
<reference evidence="1 2" key="1">
    <citation type="submission" date="2017-12" db="EMBL/GenBank/DDBJ databases">
        <title>Chromulinavorax destructans is a abundant pathogen of dominant heterotrophic picoflagllates.</title>
        <authorList>
            <person name="Deeg C.M."/>
            <person name="Zimmer M."/>
            <person name="Suttle C.A."/>
        </authorList>
    </citation>
    <scope>NUCLEOTIDE SEQUENCE [LARGE SCALE GENOMIC DNA]</scope>
    <source>
        <strain evidence="1 2">SeV1</strain>
    </source>
</reference>
<evidence type="ECO:0000313" key="1">
    <source>
        <dbReference type="EMBL" id="AXK61133.1"/>
    </source>
</evidence>
<keyword evidence="2" id="KW-1185">Reference proteome</keyword>
<dbReference type="AlphaFoldDB" id="A0A345ZCW6"/>
<proteinExistence type="predicted"/>
<dbReference type="Proteomes" id="UP000254834">
    <property type="component" value="Chromosome"/>
</dbReference>
<evidence type="ECO:0000313" key="2">
    <source>
        <dbReference type="Proteomes" id="UP000254834"/>
    </source>
</evidence>
<dbReference type="RefSeq" id="WP_115586148.1">
    <property type="nucleotide sequence ID" value="NZ_CP025544.1"/>
</dbReference>
<organism evidence="1 2">
    <name type="scientific">Candidatus Chromulinivorax destructor</name>
    <dbReference type="NCBI Taxonomy" id="2066483"/>
    <lineage>
        <taxon>Bacteria</taxon>
        <taxon>Candidatus Babelota</taxon>
        <taxon>Candidatus Babeliae</taxon>
        <taxon>Candidatus Babeliales</taxon>
        <taxon>Candidatus Chromulinivoraceae</taxon>
        <taxon>Candidatus Chromulinivorax</taxon>
    </lineage>
</organism>
<dbReference type="KEGG" id="cdes:C0J27_05380"/>